<sequence length="218" mass="24473">MVRGRCLHWRVAWARSGMMSGSPARHGPRTVISAARDKGRCDGTKCPLTRSRTQASAPWPTLSVPPLLRTVSGPCAVGFRSFCCCLELPARRLPARRTPRPMPLWREWPRPGARRNAVTHRVYLCRHPGPRCSTAALAQGRQGTAWRSAHLTPIATLLGTSPRMPGARQRMRCSRRGSAPRRMGGLTAALMVRPRRRCLRRSARMTMGRPRRATRCRR</sequence>
<dbReference type="STRING" id="246197.MXAN_1172"/>
<reference evidence="1 2" key="1">
    <citation type="journal article" date="2006" name="Proc. Natl. Acad. Sci. U.S.A.">
        <title>Evolution of sensory complexity recorded in a myxobacterial genome.</title>
        <authorList>
            <person name="Goldman B.S."/>
            <person name="Nierman W.C."/>
            <person name="Kaiser D."/>
            <person name="Slater S.C."/>
            <person name="Durkin A.S."/>
            <person name="Eisen J.A."/>
            <person name="Ronning C.M."/>
            <person name="Barbazuk W.B."/>
            <person name="Blanchard M."/>
            <person name="Field C."/>
            <person name="Halling C."/>
            <person name="Hinkle G."/>
            <person name="Iartchuk O."/>
            <person name="Kim H.S."/>
            <person name="Mackenzie C."/>
            <person name="Madupu R."/>
            <person name="Miller N."/>
            <person name="Shvartsbeyn A."/>
            <person name="Sullivan S.A."/>
            <person name="Vaudin M."/>
            <person name="Wiegand R."/>
            <person name="Kaplan H.B."/>
        </authorList>
    </citation>
    <scope>NUCLEOTIDE SEQUENCE [LARGE SCALE GENOMIC DNA]</scope>
    <source>
        <strain evidence="2">DK1622</strain>
    </source>
</reference>
<dbReference type="EMBL" id="CP000113">
    <property type="protein sequence ID" value="ABF92744.1"/>
    <property type="molecule type" value="Genomic_DNA"/>
</dbReference>
<evidence type="ECO:0000313" key="1">
    <source>
        <dbReference type="EMBL" id="ABF92744.1"/>
    </source>
</evidence>
<keyword evidence="2" id="KW-1185">Reference proteome</keyword>
<dbReference type="Proteomes" id="UP000002402">
    <property type="component" value="Chromosome"/>
</dbReference>
<protein>
    <submittedName>
        <fullName evidence="1">Uncharacterized protein</fullName>
    </submittedName>
</protein>
<dbReference type="EnsemblBacteria" id="ABF92744">
    <property type="protein sequence ID" value="ABF92744"/>
    <property type="gene ID" value="MXAN_1172"/>
</dbReference>
<evidence type="ECO:0000313" key="2">
    <source>
        <dbReference type="Proteomes" id="UP000002402"/>
    </source>
</evidence>
<gene>
    <name evidence="1" type="ordered locus">MXAN_1172</name>
</gene>
<dbReference type="KEGG" id="mxa:MXAN_1172"/>
<name>Q1DD41_MYXXD</name>
<dbReference type="AlphaFoldDB" id="Q1DD41"/>
<accession>Q1DD41</accession>
<dbReference type="HOGENOM" id="CLU_1265817_0_0_7"/>
<organism evidence="1 2">
    <name type="scientific">Myxococcus xanthus (strain DK1622)</name>
    <dbReference type="NCBI Taxonomy" id="246197"/>
    <lineage>
        <taxon>Bacteria</taxon>
        <taxon>Pseudomonadati</taxon>
        <taxon>Myxococcota</taxon>
        <taxon>Myxococcia</taxon>
        <taxon>Myxococcales</taxon>
        <taxon>Cystobacterineae</taxon>
        <taxon>Myxococcaceae</taxon>
        <taxon>Myxococcus</taxon>
    </lineage>
</organism>
<proteinExistence type="predicted"/>